<dbReference type="OrthoDB" id="2612009at2759"/>
<proteinExistence type="predicted"/>
<evidence type="ECO:0008006" key="3">
    <source>
        <dbReference type="Google" id="ProtNLM"/>
    </source>
</evidence>
<name>A0A9P7F0C8_9AGAM</name>
<sequence>MDVKNLYTGPYHPVDTFMKRDFSGRVRRYTRTQRPPKYYFIDFGLRRRYDPSKGTPWSARRQIGVYTKLLQSLITMIKTKTGFDFLNPLVDDIVQNDPNARPTMDVVVERFDSDRQ</sequence>
<reference evidence="1" key="1">
    <citation type="journal article" date="2020" name="New Phytol.">
        <title>Comparative genomics reveals dynamic genome evolution in host specialist ectomycorrhizal fungi.</title>
        <authorList>
            <person name="Lofgren L.A."/>
            <person name="Nguyen N.H."/>
            <person name="Vilgalys R."/>
            <person name="Ruytinx J."/>
            <person name="Liao H.L."/>
            <person name="Branco S."/>
            <person name="Kuo A."/>
            <person name="LaButti K."/>
            <person name="Lipzen A."/>
            <person name="Andreopoulos W."/>
            <person name="Pangilinan J."/>
            <person name="Riley R."/>
            <person name="Hundley H."/>
            <person name="Na H."/>
            <person name="Barry K."/>
            <person name="Grigoriev I.V."/>
            <person name="Stajich J.E."/>
            <person name="Kennedy P.G."/>
        </authorList>
    </citation>
    <scope>NUCLEOTIDE SEQUENCE</scope>
    <source>
        <strain evidence="1">FC423</strain>
    </source>
</reference>
<dbReference type="Proteomes" id="UP000823399">
    <property type="component" value="Unassembled WGS sequence"/>
</dbReference>
<dbReference type="EMBL" id="JABBWM010000051">
    <property type="protein sequence ID" value="KAG2101351.1"/>
    <property type="molecule type" value="Genomic_DNA"/>
</dbReference>
<accession>A0A9P7F0C8</accession>
<dbReference type="GeneID" id="64704143"/>
<evidence type="ECO:0000313" key="2">
    <source>
        <dbReference type="Proteomes" id="UP000823399"/>
    </source>
</evidence>
<organism evidence="1 2">
    <name type="scientific">Suillus discolor</name>
    <dbReference type="NCBI Taxonomy" id="1912936"/>
    <lineage>
        <taxon>Eukaryota</taxon>
        <taxon>Fungi</taxon>
        <taxon>Dikarya</taxon>
        <taxon>Basidiomycota</taxon>
        <taxon>Agaricomycotina</taxon>
        <taxon>Agaricomycetes</taxon>
        <taxon>Agaricomycetidae</taxon>
        <taxon>Boletales</taxon>
        <taxon>Suillineae</taxon>
        <taxon>Suillaceae</taxon>
        <taxon>Suillus</taxon>
    </lineage>
</organism>
<dbReference type="RefSeq" id="XP_041289829.1">
    <property type="nucleotide sequence ID" value="XM_041441884.1"/>
</dbReference>
<dbReference type="AlphaFoldDB" id="A0A9P7F0C8"/>
<evidence type="ECO:0000313" key="1">
    <source>
        <dbReference type="EMBL" id="KAG2101351.1"/>
    </source>
</evidence>
<gene>
    <name evidence="1" type="ORF">F5147DRAFT_776700</name>
</gene>
<protein>
    <recommendedName>
        <fullName evidence="3">Protein kinase domain-containing protein</fullName>
    </recommendedName>
</protein>
<comment type="caution">
    <text evidence="1">The sequence shown here is derived from an EMBL/GenBank/DDBJ whole genome shotgun (WGS) entry which is preliminary data.</text>
</comment>
<keyword evidence="2" id="KW-1185">Reference proteome</keyword>